<comment type="caution">
    <text evidence="2">The sequence shown here is derived from an EMBL/GenBank/DDBJ whole genome shotgun (WGS) entry which is preliminary data.</text>
</comment>
<evidence type="ECO:0000313" key="2">
    <source>
        <dbReference type="EMBL" id="CAD2136488.1"/>
    </source>
</evidence>
<dbReference type="Gene3D" id="1.20.1050.130">
    <property type="match status" value="1"/>
</dbReference>
<gene>
    <name evidence="2" type="ORF">MENT_LOCUS5078</name>
</gene>
<accession>A0A6V7TXH3</accession>
<proteinExistence type="predicted"/>
<feature type="compositionally biased region" description="Polar residues" evidence="1">
    <location>
        <begin position="133"/>
        <end position="150"/>
    </location>
</feature>
<protein>
    <submittedName>
        <fullName evidence="2">Uncharacterized protein</fullName>
    </submittedName>
</protein>
<feature type="compositionally biased region" description="Basic and acidic residues" evidence="1">
    <location>
        <begin position="51"/>
        <end position="65"/>
    </location>
</feature>
<evidence type="ECO:0000256" key="1">
    <source>
        <dbReference type="SAM" id="MobiDB-lite"/>
    </source>
</evidence>
<name>A0A6V7TXH3_MELEN</name>
<evidence type="ECO:0000313" key="3">
    <source>
        <dbReference type="Proteomes" id="UP000580250"/>
    </source>
</evidence>
<dbReference type="AlphaFoldDB" id="A0A6V7TXH3"/>
<dbReference type="Proteomes" id="UP000580250">
    <property type="component" value="Unassembled WGS sequence"/>
</dbReference>
<feature type="region of interest" description="Disordered" evidence="1">
    <location>
        <begin position="51"/>
        <end position="74"/>
    </location>
</feature>
<dbReference type="EMBL" id="CAJEWN010000018">
    <property type="protein sequence ID" value="CAD2136488.1"/>
    <property type="molecule type" value="Genomic_DNA"/>
</dbReference>
<sequence length="380" mass="42944">MYPMKPYNEGIVVKPAKIVYEVSSYHINSLTKTSTNNIENQMSKLEIKKDEIKPKEATKKVEKSPSKHQPLNSKDNEVIIKRLLELSKQLDIFIAKEGGDSKNKKQEEKCLTETSQNISKKKEKKTETNKSSDVSCQNKPLNSSTNNQPTLPNIQATLLIDGGSKFSFKEQPKNSPDILHANVTPTTERFPIHNYEDDEIRKCFIGSKINCILQEFDKPLVKLFKIIGLKRNVCFIEIGTNEESVEREGEAISIEISYGQKVKINGNGFDLVGELAIWKFIGSLLGLYSFNDASVSLKSDKWLLQASLLDNTRNNLDELSRQLNSYLGANDFLSSSHAICLADIVLRSRFSKDYQLIEWNQIAAANNVQIWAKHIDCALL</sequence>
<reference evidence="2 3" key="1">
    <citation type="submission" date="2020-08" db="EMBL/GenBank/DDBJ databases">
        <authorList>
            <person name="Koutsovoulos G."/>
            <person name="Danchin GJ E."/>
        </authorList>
    </citation>
    <scope>NUCLEOTIDE SEQUENCE [LARGE SCALE GENOMIC DNA]</scope>
</reference>
<feature type="region of interest" description="Disordered" evidence="1">
    <location>
        <begin position="103"/>
        <end position="150"/>
    </location>
</feature>
<dbReference type="OrthoDB" id="5860472at2759"/>
<organism evidence="2 3">
    <name type="scientific">Meloidogyne enterolobii</name>
    <name type="common">Root-knot nematode worm</name>
    <name type="synonym">Meloidogyne mayaguensis</name>
    <dbReference type="NCBI Taxonomy" id="390850"/>
    <lineage>
        <taxon>Eukaryota</taxon>
        <taxon>Metazoa</taxon>
        <taxon>Ecdysozoa</taxon>
        <taxon>Nematoda</taxon>
        <taxon>Chromadorea</taxon>
        <taxon>Rhabditida</taxon>
        <taxon>Tylenchina</taxon>
        <taxon>Tylenchomorpha</taxon>
        <taxon>Tylenchoidea</taxon>
        <taxon>Meloidogynidae</taxon>
        <taxon>Meloidogyninae</taxon>
        <taxon>Meloidogyne</taxon>
    </lineage>
</organism>